<protein>
    <submittedName>
        <fullName evidence="2">Transcriptional regulator, XRE family</fullName>
    </submittedName>
</protein>
<keyword evidence="3" id="KW-1185">Reference proteome</keyword>
<dbReference type="CDD" id="cd00093">
    <property type="entry name" value="HTH_XRE"/>
    <property type="match status" value="1"/>
</dbReference>
<dbReference type="InterPro" id="IPR001387">
    <property type="entry name" value="Cro/C1-type_HTH"/>
</dbReference>
<dbReference type="Gene3D" id="1.10.260.40">
    <property type="entry name" value="lambda repressor-like DNA-binding domains"/>
    <property type="match status" value="1"/>
</dbReference>
<evidence type="ECO:0000313" key="2">
    <source>
        <dbReference type="EMBL" id="EES53407.1"/>
    </source>
</evidence>
<organism evidence="2 3">
    <name type="scientific">Leptospirillum ferrodiazotrophum</name>
    <dbReference type="NCBI Taxonomy" id="412449"/>
    <lineage>
        <taxon>Bacteria</taxon>
        <taxon>Pseudomonadati</taxon>
        <taxon>Nitrospirota</taxon>
        <taxon>Nitrospiria</taxon>
        <taxon>Nitrospirales</taxon>
        <taxon>Nitrospiraceae</taxon>
        <taxon>Leptospirillum</taxon>
    </lineage>
</organism>
<evidence type="ECO:0000313" key="3">
    <source>
        <dbReference type="Proteomes" id="UP000009374"/>
    </source>
</evidence>
<dbReference type="Proteomes" id="UP000009374">
    <property type="component" value="Unassembled WGS sequence"/>
</dbReference>
<dbReference type="AlphaFoldDB" id="C6HVI9"/>
<gene>
    <name evidence="2" type="ORF">UBAL3_79160034</name>
</gene>
<reference evidence="2 3" key="1">
    <citation type="journal article" date="2009" name="Appl. Environ. Microbiol.">
        <title>Community genomic and proteomic analyses of chemoautotrophic iron-oxidizing "Leptospirillum rubarum" (Group II) and "Leptospirillum ferrodiazotrophum" (Group III) bacteria in acid mine drainage biofilms.</title>
        <authorList>
            <person name="Goltsman D.S."/>
            <person name="Denef V.J."/>
            <person name="Singer S.W."/>
            <person name="VerBerkmoes N.C."/>
            <person name="Lefsrud M."/>
            <person name="Mueller R.S."/>
            <person name="Dick G.J."/>
            <person name="Sun C.L."/>
            <person name="Wheeler K.E."/>
            <person name="Zemla A."/>
            <person name="Baker B.J."/>
            <person name="Hauser L."/>
            <person name="Land M."/>
            <person name="Shah M.B."/>
            <person name="Thelen M.P."/>
            <person name="Hettich R.L."/>
            <person name="Banfield J.F."/>
        </authorList>
    </citation>
    <scope>NUCLEOTIDE SEQUENCE [LARGE SCALE GENOMIC DNA]</scope>
</reference>
<dbReference type="GO" id="GO:0003677">
    <property type="term" value="F:DNA binding"/>
    <property type="evidence" value="ECO:0007669"/>
    <property type="project" value="InterPro"/>
</dbReference>
<dbReference type="PROSITE" id="PS50943">
    <property type="entry name" value="HTH_CROC1"/>
    <property type="match status" value="1"/>
</dbReference>
<accession>C6HVI9</accession>
<dbReference type="SUPFAM" id="SSF47413">
    <property type="entry name" value="lambda repressor-like DNA-binding domains"/>
    <property type="match status" value="1"/>
</dbReference>
<sequence>MTQSELAKRIGCKQVDISRAERGIRPPSIELLLALALSFSVSVDYLLTGVQDGVAAEASPAYGNSYELLFIGNLDSPSKRAIRQLARLLSSRSAS</sequence>
<proteinExistence type="predicted"/>
<dbReference type="InterPro" id="IPR010982">
    <property type="entry name" value="Lambda_DNA-bd_dom_sf"/>
</dbReference>
<evidence type="ECO:0000259" key="1">
    <source>
        <dbReference type="PROSITE" id="PS50943"/>
    </source>
</evidence>
<feature type="domain" description="HTH cro/C1-type" evidence="1">
    <location>
        <begin position="1"/>
        <end position="46"/>
    </location>
</feature>
<dbReference type="EMBL" id="GG693863">
    <property type="protein sequence ID" value="EES53407.1"/>
    <property type="molecule type" value="Genomic_DNA"/>
</dbReference>
<dbReference type="Pfam" id="PF01381">
    <property type="entry name" value="HTH_3"/>
    <property type="match status" value="1"/>
</dbReference>
<name>C6HVI9_9BACT</name>